<dbReference type="SMR" id="A0A3B6N244"/>
<dbReference type="InterPro" id="IPR032861">
    <property type="entry name" value="TAXi_N"/>
</dbReference>
<dbReference type="PRINTS" id="PR00792">
    <property type="entry name" value="PEPSIN"/>
</dbReference>
<dbReference type="Gramene" id="TraesRN5D0101199200.1">
    <property type="protein sequence ID" value="TraesRN5D0101199200.1"/>
    <property type="gene ID" value="TraesRN5D0101199200"/>
</dbReference>
<keyword evidence="3" id="KW-0064">Aspartyl protease</keyword>
<dbReference type="InterPro" id="IPR033121">
    <property type="entry name" value="PEPTIDASE_A1"/>
</dbReference>
<evidence type="ECO:0000256" key="5">
    <source>
        <dbReference type="ARBA" id="ARBA00023180"/>
    </source>
</evidence>
<comment type="similarity">
    <text evidence="1">Belongs to the peptidase A1 family.</text>
</comment>
<dbReference type="Gramene" id="TraesWEE_scaffold_069739_01G000400.1">
    <property type="protein sequence ID" value="TraesWEE_scaffold_069739_01G000400.1"/>
    <property type="gene ID" value="TraesWEE_scaffold_069739_01G000400"/>
</dbReference>
<keyword evidence="2" id="KW-0645">Protease</keyword>
<dbReference type="PANTHER" id="PTHR13683">
    <property type="entry name" value="ASPARTYL PROTEASES"/>
    <property type="match status" value="1"/>
</dbReference>
<dbReference type="GO" id="GO:0004190">
    <property type="term" value="F:aspartic-type endopeptidase activity"/>
    <property type="evidence" value="ECO:0007669"/>
    <property type="project" value="UniProtKB-KW"/>
</dbReference>
<dbReference type="PANTHER" id="PTHR13683:SF830">
    <property type="entry name" value="PEPTIDASE A1 DOMAIN-CONTAINING PROTEIN"/>
    <property type="match status" value="1"/>
</dbReference>
<protein>
    <recommendedName>
        <fullName evidence="7">Peptidase A1 domain-containing protein</fullName>
    </recommendedName>
</protein>
<accession>A0A3B6N244</accession>
<evidence type="ECO:0000256" key="1">
    <source>
        <dbReference type="ARBA" id="ARBA00007447"/>
    </source>
</evidence>
<dbReference type="GO" id="GO:0006508">
    <property type="term" value="P:proteolysis"/>
    <property type="evidence" value="ECO:0007669"/>
    <property type="project" value="UniProtKB-KW"/>
</dbReference>
<keyword evidence="9" id="KW-1185">Reference proteome</keyword>
<dbReference type="SUPFAM" id="SSF50630">
    <property type="entry name" value="Acid proteases"/>
    <property type="match status" value="1"/>
</dbReference>
<dbReference type="PROSITE" id="PS51767">
    <property type="entry name" value="PEPTIDASE_A1"/>
    <property type="match status" value="1"/>
</dbReference>
<organism evidence="8">
    <name type="scientific">Triticum aestivum</name>
    <name type="common">Wheat</name>
    <dbReference type="NCBI Taxonomy" id="4565"/>
    <lineage>
        <taxon>Eukaryota</taxon>
        <taxon>Viridiplantae</taxon>
        <taxon>Streptophyta</taxon>
        <taxon>Embryophyta</taxon>
        <taxon>Tracheophyta</taxon>
        <taxon>Spermatophyta</taxon>
        <taxon>Magnoliopsida</taxon>
        <taxon>Liliopsida</taxon>
        <taxon>Poales</taxon>
        <taxon>Poaceae</taxon>
        <taxon>BOP clade</taxon>
        <taxon>Pooideae</taxon>
        <taxon>Triticodae</taxon>
        <taxon>Triticeae</taxon>
        <taxon>Triticinae</taxon>
        <taxon>Triticum</taxon>
    </lineage>
</organism>
<reference evidence="8" key="2">
    <citation type="submission" date="2018-10" db="UniProtKB">
        <authorList>
            <consortium name="EnsemblPlants"/>
        </authorList>
    </citation>
    <scope>IDENTIFICATION</scope>
</reference>
<keyword evidence="5" id="KW-0325">Glycoprotein</keyword>
<feature type="domain" description="Peptidase A1" evidence="7">
    <location>
        <begin position="87"/>
        <end position="434"/>
    </location>
</feature>
<dbReference type="Pfam" id="PF14541">
    <property type="entry name" value="TAXi_C"/>
    <property type="match status" value="1"/>
</dbReference>
<dbReference type="OrthoDB" id="2747330at2759"/>
<name>A0A3B6N244_WHEAT</name>
<keyword evidence="4" id="KW-0378">Hydrolase</keyword>
<dbReference type="AlphaFoldDB" id="A0A3B6N244"/>
<dbReference type="OMA" id="RISCSDK"/>
<dbReference type="Pfam" id="PF14543">
    <property type="entry name" value="TAXi_N"/>
    <property type="match status" value="1"/>
</dbReference>
<dbReference type="Gramene" id="TraesCS5D02G533000.1">
    <property type="protein sequence ID" value="TraesCS5D02G533000.1"/>
    <property type="gene ID" value="TraesCS5D02G533000"/>
</dbReference>
<dbReference type="Gramene" id="TraesROB_scaffold_064193_01G000100.1">
    <property type="protein sequence ID" value="TraesROB_scaffold_064193_01G000100.1"/>
    <property type="gene ID" value="TraesROB_scaffold_064193_01G000100"/>
</dbReference>
<dbReference type="STRING" id="4565.A0A3B6N244"/>
<dbReference type="InterPro" id="IPR021109">
    <property type="entry name" value="Peptidase_aspartic_dom_sf"/>
</dbReference>
<dbReference type="InterPro" id="IPR001461">
    <property type="entry name" value="Aspartic_peptidase_A1"/>
</dbReference>
<evidence type="ECO:0000313" key="9">
    <source>
        <dbReference type="Proteomes" id="UP000019116"/>
    </source>
</evidence>
<reference evidence="8" key="1">
    <citation type="submission" date="2018-08" db="EMBL/GenBank/DDBJ databases">
        <authorList>
            <person name="Rossello M."/>
        </authorList>
    </citation>
    <scope>NUCLEOTIDE SEQUENCE [LARGE SCALE GENOMIC DNA]</scope>
    <source>
        <strain evidence="8">cv. Chinese Spring</strain>
    </source>
</reference>
<dbReference type="EnsemblPlants" id="TraesCS5D02G533000.1">
    <property type="protein sequence ID" value="TraesCS5D02G533000.1"/>
    <property type="gene ID" value="TraesCS5D02G533000"/>
</dbReference>
<evidence type="ECO:0000256" key="6">
    <source>
        <dbReference type="PIRSR" id="PIRSR601461-1"/>
    </source>
</evidence>
<sequence>MGHMPPSPIFAPYNQYGCARAAATPEASSDTVLGLERTLPLTGVQLEQLKILDREPMSMKTNVAEYSLGGTPVKLEEILHIWSAQLYCTRVKLGTPPKEYTLHFDTGSDLVWVSCTPCTTCGSILIKLENYNPDSSSTSSRISCSDKMCAHAPKIGYATYADGSAESGYYVSDTLYFDKFVGQKRVTSSASIFFGCSNSQSYQFQTDGIIGFGQNAISAISQLNSQGVSSKVFSHCLRGLKDGSKDGGGILVVGEVMWTGLVFTLILPSEDHYNVNMKGIAVNGKNISLDSSWLTTSNAQGTIVDSGTTLVYLADGVYDPVITAINDAAHTGSINSFIMNGSQCYHKNISNVSLFPTVTLYFDGGASMTTGPKDYLVPMFHYDGLQDKDPMLCIGFQPSKGPDNFFQHTTILGDIVLRDMIFMYNLETKQIGLSSSSSSPSLSSIITPLSPCLVQTL</sequence>
<evidence type="ECO:0000313" key="8">
    <source>
        <dbReference type="EnsemblPlants" id="TraesCS5D02G533000.1"/>
    </source>
</evidence>
<dbReference type="Gramene" id="TraesCS5D03G1162700.1">
    <property type="protein sequence ID" value="TraesCS5D03G1162700.1.CDS"/>
    <property type="gene ID" value="TraesCS5D03G1162700"/>
</dbReference>
<dbReference type="InterPro" id="IPR032799">
    <property type="entry name" value="TAXi_C"/>
</dbReference>
<dbReference type="Gene3D" id="2.40.70.10">
    <property type="entry name" value="Acid Proteases"/>
    <property type="match status" value="2"/>
</dbReference>
<evidence type="ECO:0000256" key="2">
    <source>
        <dbReference type="ARBA" id="ARBA00022670"/>
    </source>
</evidence>
<evidence type="ECO:0000256" key="3">
    <source>
        <dbReference type="ARBA" id="ARBA00022750"/>
    </source>
</evidence>
<evidence type="ECO:0000256" key="4">
    <source>
        <dbReference type="ARBA" id="ARBA00022801"/>
    </source>
</evidence>
<proteinExistence type="inferred from homology"/>
<feature type="active site" evidence="6">
    <location>
        <position position="105"/>
    </location>
</feature>
<evidence type="ECO:0000259" key="7">
    <source>
        <dbReference type="PROSITE" id="PS51767"/>
    </source>
</evidence>
<dbReference type="Proteomes" id="UP000019116">
    <property type="component" value="Chromosome 5D"/>
</dbReference>
<feature type="active site" evidence="6">
    <location>
        <position position="305"/>
    </location>
</feature>
<dbReference type="CDD" id="cd05476">
    <property type="entry name" value="pepsin_A_like_plant"/>
    <property type="match status" value="1"/>
</dbReference>
<dbReference type="InterPro" id="IPR034161">
    <property type="entry name" value="Pepsin-like_plant"/>
</dbReference>